<dbReference type="GO" id="GO:0007130">
    <property type="term" value="P:synaptonemal complex assembly"/>
    <property type="evidence" value="ECO:0007669"/>
    <property type="project" value="InterPro"/>
</dbReference>
<dbReference type="Pfam" id="PF15191">
    <property type="entry name" value="Synaptonemal_3"/>
    <property type="match status" value="1"/>
</dbReference>
<feature type="non-terminal residue" evidence="1">
    <location>
        <position position="1"/>
    </location>
</feature>
<dbReference type="PANTHER" id="PTHR36686">
    <property type="entry name" value="SYNAPTONEMAL COMPLEX CENTRAL ELEMENT PROTEIN 3"/>
    <property type="match status" value="1"/>
</dbReference>
<keyword evidence="2" id="KW-1185">Reference proteome</keyword>
<dbReference type="InterPro" id="IPR028145">
    <property type="entry name" value="Synaptonemal_3"/>
</dbReference>
<dbReference type="PANTHER" id="PTHR36686:SF1">
    <property type="entry name" value="SYNAPTONEMAL COMPLEX CENTRAL ELEMENT PROTEIN 3"/>
    <property type="match status" value="1"/>
</dbReference>
<gene>
    <name evidence="1" type="primary">Syce3</name>
    <name evidence="1" type="ORF">BOMGAR_R14191</name>
</gene>
<name>A0A7L1MMK7_BOMGA</name>
<organism evidence="1 2">
    <name type="scientific">Bombycilla garrulus</name>
    <name type="common">Bohemian waxwing</name>
    <name type="synonym">Lanius garrulus</name>
    <dbReference type="NCBI Taxonomy" id="125297"/>
    <lineage>
        <taxon>Eukaryota</taxon>
        <taxon>Metazoa</taxon>
        <taxon>Chordata</taxon>
        <taxon>Craniata</taxon>
        <taxon>Vertebrata</taxon>
        <taxon>Euteleostomi</taxon>
        <taxon>Archelosauria</taxon>
        <taxon>Archosauria</taxon>
        <taxon>Dinosauria</taxon>
        <taxon>Saurischia</taxon>
        <taxon>Theropoda</taxon>
        <taxon>Coelurosauria</taxon>
        <taxon>Aves</taxon>
        <taxon>Neognathae</taxon>
        <taxon>Neoaves</taxon>
        <taxon>Telluraves</taxon>
        <taxon>Australaves</taxon>
        <taxon>Passeriformes</taxon>
        <taxon>Bombycillidae</taxon>
        <taxon>Bombycilla</taxon>
    </lineage>
</organism>
<protein>
    <submittedName>
        <fullName evidence="1">SYCE3 protein</fullName>
    </submittedName>
</protein>
<reference evidence="1 2" key="1">
    <citation type="submission" date="2019-09" db="EMBL/GenBank/DDBJ databases">
        <title>Bird 10,000 Genomes (B10K) Project - Family phase.</title>
        <authorList>
            <person name="Zhang G."/>
        </authorList>
    </citation>
    <scope>NUCLEOTIDE SEQUENCE [LARGE SCALE GENOMIC DNA]</scope>
    <source>
        <strain evidence="1">B10K-DU-002-23</strain>
        <tissue evidence="1">Muscle</tissue>
    </source>
</reference>
<accession>A0A7L1MMK7</accession>
<evidence type="ECO:0000313" key="2">
    <source>
        <dbReference type="Proteomes" id="UP000532545"/>
    </source>
</evidence>
<proteinExistence type="predicted"/>
<sequence>MAESESQEGNSDNRGKEVNNLKMVMELMEKIENLTVRTTWMAYYHTALQTNPDTANARQHLEDAFLMCREQMEKKWQEVLME</sequence>
<evidence type="ECO:0000313" key="1">
    <source>
        <dbReference type="EMBL" id="NXN88416.1"/>
    </source>
</evidence>
<dbReference type="EMBL" id="VXBU01015869">
    <property type="protein sequence ID" value="NXN88416.1"/>
    <property type="molecule type" value="Genomic_DNA"/>
</dbReference>
<feature type="non-terminal residue" evidence="1">
    <location>
        <position position="82"/>
    </location>
</feature>
<dbReference type="GO" id="GO:0007131">
    <property type="term" value="P:reciprocal meiotic recombination"/>
    <property type="evidence" value="ECO:0007669"/>
    <property type="project" value="InterPro"/>
</dbReference>
<dbReference type="Proteomes" id="UP000532545">
    <property type="component" value="Unassembled WGS sequence"/>
</dbReference>
<dbReference type="OrthoDB" id="9944849at2759"/>
<comment type="caution">
    <text evidence="1">The sequence shown here is derived from an EMBL/GenBank/DDBJ whole genome shotgun (WGS) entry which is preliminary data.</text>
</comment>
<dbReference type="GO" id="GO:0007283">
    <property type="term" value="P:spermatogenesis"/>
    <property type="evidence" value="ECO:0007669"/>
    <property type="project" value="InterPro"/>
</dbReference>
<dbReference type="AlphaFoldDB" id="A0A7L1MMK7"/>